<protein>
    <submittedName>
        <fullName evidence="10">Uncharacterized protein</fullName>
    </submittedName>
</protein>
<keyword evidence="6" id="KW-1133">Transmembrane helix</keyword>
<dbReference type="AlphaFoldDB" id="A0A843TVA1"/>
<evidence type="ECO:0000256" key="1">
    <source>
        <dbReference type="ARBA" id="ARBA00004141"/>
    </source>
</evidence>
<keyword evidence="7 8" id="KW-0472">Membrane</keyword>
<dbReference type="Pfam" id="PF00153">
    <property type="entry name" value="Mito_carr"/>
    <property type="match status" value="1"/>
</dbReference>
<evidence type="ECO:0000256" key="9">
    <source>
        <dbReference type="RuleBase" id="RU000488"/>
    </source>
</evidence>
<evidence type="ECO:0000256" key="5">
    <source>
        <dbReference type="ARBA" id="ARBA00022737"/>
    </source>
</evidence>
<evidence type="ECO:0000313" key="10">
    <source>
        <dbReference type="EMBL" id="MQL72229.1"/>
    </source>
</evidence>
<evidence type="ECO:0000256" key="4">
    <source>
        <dbReference type="ARBA" id="ARBA00022692"/>
    </source>
</evidence>
<dbReference type="InterPro" id="IPR023395">
    <property type="entry name" value="MCP_dom_sf"/>
</dbReference>
<evidence type="ECO:0000256" key="2">
    <source>
        <dbReference type="ARBA" id="ARBA00006375"/>
    </source>
</evidence>
<dbReference type="Gene3D" id="1.50.40.10">
    <property type="entry name" value="Mitochondrial carrier domain"/>
    <property type="match status" value="2"/>
</dbReference>
<dbReference type="PROSITE" id="PS50920">
    <property type="entry name" value="SOLCAR"/>
    <property type="match status" value="1"/>
</dbReference>
<evidence type="ECO:0000256" key="6">
    <source>
        <dbReference type="ARBA" id="ARBA00022989"/>
    </source>
</evidence>
<keyword evidence="4 8" id="KW-0812">Transmembrane</keyword>
<dbReference type="OrthoDB" id="44467at2759"/>
<gene>
    <name evidence="10" type="ORF">Taro_004552</name>
</gene>
<evidence type="ECO:0000256" key="3">
    <source>
        <dbReference type="ARBA" id="ARBA00022448"/>
    </source>
</evidence>
<comment type="caution">
    <text evidence="10">The sequence shown here is derived from an EMBL/GenBank/DDBJ whole genome shotgun (WGS) entry which is preliminary data.</text>
</comment>
<evidence type="ECO:0000256" key="8">
    <source>
        <dbReference type="PROSITE-ProRule" id="PRU00282"/>
    </source>
</evidence>
<accession>A0A843TVA1</accession>
<dbReference type="PANTHER" id="PTHR45667">
    <property type="entry name" value="S-ADENOSYLMETHIONINE MITOCHONDRIAL CARRIER PROTEIN"/>
    <property type="match status" value="1"/>
</dbReference>
<comment type="subcellular location">
    <subcellularLocation>
        <location evidence="1">Membrane</location>
        <topology evidence="1">Multi-pass membrane protein</topology>
    </subcellularLocation>
</comment>
<evidence type="ECO:0000256" key="7">
    <source>
        <dbReference type="ARBA" id="ARBA00023136"/>
    </source>
</evidence>
<feature type="repeat" description="Solcar" evidence="8">
    <location>
        <begin position="8"/>
        <end position="113"/>
    </location>
</feature>
<dbReference type="SUPFAM" id="SSF103506">
    <property type="entry name" value="Mitochondrial carrier"/>
    <property type="match status" value="1"/>
</dbReference>
<reference evidence="10" key="1">
    <citation type="submission" date="2017-07" db="EMBL/GenBank/DDBJ databases">
        <title>Taro Niue Genome Assembly and Annotation.</title>
        <authorList>
            <person name="Atibalentja N."/>
            <person name="Keating K."/>
            <person name="Fields C.J."/>
        </authorList>
    </citation>
    <scope>NUCLEOTIDE SEQUENCE</scope>
    <source>
        <strain evidence="10">Niue_2</strain>
        <tissue evidence="10">Leaf</tissue>
    </source>
</reference>
<dbReference type="EMBL" id="NMUH01000123">
    <property type="protein sequence ID" value="MQL72229.1"/>
    <property type="molecule type" value="Genomic_DNA"/>
</dbReference>
<dbReference type="InterPro" id="IPR018108">
    <property type="entry name" value="MCP_transmembrane"/>
</dbReference>
<organism evidence="10 11">
    <name type="scientific">Colocasia esculenta</name>
    <name type="common">Wild taro</name>
    <name type="synonym">Arum esculentum</name>
    <dbReference type="NCBI Taxonomy" id="4460"/>
    <lineage>
        <taxon>Eukaryota</taxon>
        <taxon>Viridiplantae</taxon>
        <taxon>Streptophyta</taxon>
        <taxon>Embryophyta</taxon>
        <taxon>Tracheophyta</taxon>
        <taxon>Spermatophyta</taxon>
        <taxon>Magnoliopsida</taxon>
        <taxon>Liliopsida</taxon>
        <taxon>Araceae</taxon>
        <taxon>Aroideae</taxon>
        <taxon>Colocasieae</taxon>
        <taxon>Colocasia</taxon>
    </lineage>
</organism>
<proteinExistence type="inferred from homology"/>
<dbReference type="GO" id="GO:0016020">
    <property type="term" value="C:membrane"/>
    <property type="evidence" value="ECO:0007669"/>
    <property type="project" value="UniProtKB-SubCell"/>
</dbReference>
<keyword evidence="11" id="KW-1185">Reference proteome</keyword>
<name>A0A843TVA1_COLES</name>
<evidence type="ECO:0000313" key="11">
    <source>
        <dbReference type="Proteomes" id="UP000652761"/>
    </source>
</evidence>
<sequence length="393" mass="43218">MEELLKQHMFAAHAVAATGAVALASSLTHPLDTLKSLLQVLDSRWTLRKCCIEFDLCREFQLTVYCSFSLQMIHTRLACMYLLGLYSGFGWSTVGKFSGMGARFGIYEVLTAFYKDGREDNYVYVSEALSAGIAAGAVEALISTPFELFKLREQVNSASYLQRTFPAKVVEGNTISSKLLPGYNPDVKAFSQTVGLLSALPKHSNMVDGLKGYPWMLAGSGRPPLASEVKGPFNVISLEGWGALWRGLRSGIARDSIFGGVFFSTWQFLHIAMLDWKAIDMNPPPRSIDEIGSVSPLAASLAAGFSGSLAAVASHCFDTAKTRSQCVVTPKYITMERKFLRWNMPGIWLERVTGIHPRDRSILFRGIGLRMARSGITSFAIVGSYLLVVNYFV</sequence>
<keyword evidence="3 9" id="KW-0813">Transport</keyword>
<keyword evidence="5" id="KW-0677">Repeat</keyword>
<dbReference type="Proteomes" id="UP000652761">
    <property type="component" value="Unassembled WGS sequence"/>
</dbReference>
<comment type="similarity">
    <text evidence="2 9">Belongs to the mitochondrial carrier (TC 2.A.29) family.</text>
</comment>